<evidence type="ECO:0000256" key="4">
    <source>
        <dbReference type="ARBA" id="ARBA00017522"/>
    </source>
</evidence>
<feature type="transmembrane region" description="Helical" evidence="10">
    <location>
        <begin position="185"/>
        <end position="202"/>
    </location>
</feature>
<sequence length="239" mass="27675">MEFFNTSNTMVHIALGSNGYNLSYIEAVATIAGFLCIWLASQEKIINYLFGLINVTLFAVIFFQIQLYASLLLQIFFFAANTYGWYAWSRVDAYHELRLKIRWMSFSKVLVTLFIAIISTLLLSFNIDKVFIFLAHITWDIAHLLGFHIEPVQIEPDAFPFWDSVMMVLSIIAMVLMTRKYAENWLLWIIINIISVVIFYLQGVLAMSFEYLMLLGISINGFRLWRRSAKENGSIFLAN</sequence>
<dbReference type="EMBL" id="CP123759">
    <property type="protein sequence ID" value="WGO82803.1"/>
    <property type="molecule type" value="Genomic_DNA"/>
</dbReference>
<dbReference type="PANTHER" id="PTHR36122:SF2">
    <property type="entry name" value="NICOTINAMIDE RIBOSIDE TRANSPORTER PNUC"/>
    <property type="match status" value="1"/>
</dbReference>
<dbReference type="Proteomes" id="UP001231859">
    <property type="component" value="Chromosome"/>
</dbReference>
<name>A0ABY8NZY4_9GAMM</name>
<comment type="subcellular location">
    <subcellularLocation>
        <location evidence="2">Cell membrane</location>
        <topology evidence="2">Multi-pass membrane protein</topology>
    </subcellularLocation>
</comment>
<dbReference type="NCBIfam" id="NF011926">
    <property type="entry name" value="PRK15397.1"/>
    <property type="match status" value="1"/>
</dbReference>
<evidence type="ECO:0000313" key="11">
    <source>
        <dbReference type="EMBL" id="WGO82803.1"/>
    </source>
</evidence>
<keyword evidence="6" id="KW-1003">Cell membrane</keyword>
<evidence type="ECO:0000256" key="2">
    <source>
        <dbReference type="ARBA" id="ARBA00004651"/>
    </source>
</evidence>
<dbReference type="InterPro" id="IPR006419">
    <property type="entry name" value="NMN_transpt_PnuC"/>
</dbReference>
<proteinExistence type="inferred from homology"/>
<evidence type="ECO:0000313" key="12">
    <source>
        <dbReference type="Proteomes" id="UP001231859"/>
    </source>
</evidence>
<evidence type="ECO:0000256" key="1">
    <source>
        <dbReference type="ARBA" id="ARBA00002672"/>
    </source>
</evidence>
<evidence type="ECO:0000256" key="9">
    <source>
        <dbReference type="ARBA" id="ARBA00023136"/>
    </source>
</evidence>
<dbReference type="RefSeq" id="WP_280937499.1">
    <property type="nucleotide sequence ID" value="NZ_CP123759.1"/>
</dbReference>
<comment type="function">
    <text evidence="1">Required for nicotinamide riboside transport across the inner membrane.</text>
</comment>
<keyword evidence="5" id="KW-0813">Transport</keyword>
<feature type="transmembrane region" description="Helical" evidence="10">
    <location>
        <begin position="159"/>
        <end position="178"/>
    </location>
</feature>
<keyword evidence="9 10" id="KW-0472">Membrane</keyword>
<evidence type="ECO:0000256" key="3">
    <source>
        <dbReference type="ARBA" id="ARBA00006669"/>
    </source>
</evidence>
<gene>
    <name evidence="11" type="primary">pnuC</name>
    <name evidence="11" type="ORF">QG404_10530</name>
</gene>
<keyword evidence="8 10" id="KW-1133">Transmembrane helix</keyword>
<dbReference type="PANTHER" id="PTHR36122">
    <property type="entry name" value="NICOTINAMIDE RIBOSIDE TRANSPORTER PNUC"/>
    <property type="match status" value="1"/>
</dbReference>
<comment type="similarity">
    <text evidence="3">Belongs to the nicotinamide ribonucleoside (NR) uptake permease (TC 4.B.1) family.</text>
</comment>
<keyword evidence="7 10" id="KW-0812">Transmembrane</keyword>
<evidence type="ECO:0000256" key="7">
    <source>
        <dbReference type="ARBA" id="ARBA00022692"/>
    </source>
</evidence>
<keyword evidence="12" id="KW-1185">Reference proteome</keyword>
<dbReference type="NCBIfam" id="TIGR01528">
    <property type="entry name" value="NMN_trans_PnuC"/>
    <property type="match status" value="1"/>
</dbReference>
<feature type="transmembrane region" description="Helical" evidence="10">
    <location>
        <begin position="20"/>
        <end position="39"/>
    </location>
</feature>
<protein>
    <recommendedName>
        <fullName evidence="4">Nicotinamide riboside transporter PnuC</fullName>
    </recommendedName>
</protein>
<reference evidence="11 12" key="1">
    <citation type="submission" date="2023-04" db="EMBL/GenBank/DDBJ databases">
        <title>Genome dynamics across the evolutionary transition to endosymbiosis.</title>
        <authorList>
            <person name="Siozios S."/>
            <person name="Nadal-Jimenez P."/>
            <person name="Azagi T."/>
            <person name="Sprong H."/>
            <person name="Frost C.L."/>
            <person name="Parratt S.R."/>
            <person name="Taylor G."/>
            <person name="Brettell L."/>
            <person name="Lew K.C."/>
            <person name="Croft L."/>
            <person name="King K.C."/>
            <person name="Brockhurst M.A."/>
            <person name="Hypsa V."/>
            <person name="Novakova E."/>
            <person name="Darby A.C."/>
            <person name="Hurst G.D.D."/>
        </authorList>
    </citation>
    <scope>NUCLEOTIDE SEQUENCE [LARGE SCALE GENOMIC DNA]</scope>
    <source>
        <strain evidence="12">aApi_AU</strain>
    </source>
</reference>
<feature type="transmembrane region" description="Helical" evidence="10">
    <location>
        <begin position="46"/>
        <end position="65"/>
    </location>
</feature>
<evidence type="ECO:0000256" key="10">
    <source>
        <dbReference type="SAM" id="Phobius"/>
    </source>
</evidence>
<feature type="transmembrane region" description="Helical" evidence="10">
    <location>
        <begin position="109"/>
        <end position="139"/>
    </location>
</feature>
<organism evidence="11 12">
    <name type="scientific">Arsenophonus apicola</name>
    <dbReference type="NCBI Taxonomy" id="2879119"/>
    <lineage>
        <taxon>Bacteria</taxon>
        <taxon>Pseudomonadati</taxon>
        <taxon>Pseudomonadota</taxon>
        <taxon>Gammaproteobacteria</taxon>
        <taxon>Enterobacterales</taxon>
        <taxon>Morganellaceae</taxon>
        <taxon>Arsenophonus</taxon>
    </lineage>
</organism>
<accession>A0ABY8NZY4</accession>
<dbReference type="Pfam" id="PF04973">
    <property type="entry name" value="NMN_transporter"/>
    <property type="match status" value="1"/>
</dbReference>
<evidence type="ECO:0000256" key="8">
    <source>
        <dbReference type="ARBA" id="ARBA00022989"/>
    </source>
</evidence>
<evidence type="ECO:0000256" key="6">
    <source>
        <dbReference type="ARBA" id="ARBA00022475"/>
    </source>
</evidence>
<evidence type="ECO:0000256" key="5">
    <source>
        <dbReference type="ARBA" id="ARBA00022448"/>
    </source>
</evidence>